<sequence length="45" mass="5293">MKKTKSFISKITLWSFDCENKVCGISNQNKFNWSIHQICNLSQQN</sequence>
<proteinExistence type="predicted"/>
<accession>A0A0A9CAU9</accession>
<protein>
    <submittedName>
        <fullName evidence="1">Uncharacterized protein</fullName>
    </submittedName>
</protein>
<reference evidence="1" key="1">
    <citation type="submission" date="2014-09" db="EMBL/GenBank/DDBJ databases">
        <authorList>
            <person name="Magalhaes I.L.F."/>
            <person name="Oliveira U."/>
            <person name="Santos F.R."/>
            <person name="Vidigal T.H.D.A."/>
            <person name="Brescovit A.D."/>
            <person name="Santos A.J."/>
        </authorList>
    </citation>
    <scope>NUCLEOTIDE SEQUENCE</scope>
    <source>
        <tissue evidence="1">Shoot tissue taken approximately 20 cm above the soil surface</tissue>
    </source>
</reference>
<name>A0A0A9CAU9_ARUDO</name>
<reference evidence="1" key="2">
    <citation type="journal article" date="2015" name="Data Brief">
        <title>Shoot transcriptome of the giant reed, Arundo donax.</title>
        <authorList>
            <person name="Barrero R.A."/>
            <person name="Guerrero F.D."/>
            <person name="Moolhuijzen P."/>
            <person name="Goolsby J.A."/>
            <person name="Tidwell J."/>
            <person name="Bellgard S.E."/>
            <person name="Bellgard M.I."/>
        </authorList>
    </citation>
    <scope>NUCLEOTIDE SEQUENCE</scope>
    <source>
        <tissue evidence="1">Shoot tissue taken approximately 20 cm above the soil surface</tissue>
    </source>
</reference>
<dbReference type="AlphaFoldDB" id="A0A0A9CAU9"/>
<evidence type="ECO:0000313" key="1">
    <source>
        <dbReference type="EMBL" id="JAD72696.1"/>
    </source>
</evidence>
<organism evidence="1">
    <name type="scientific">Arundo donax</name>
    <name type="common">Giant reed</name>
    <name type="synonym">Donax arundinaceus</name>
    <dbReference type="NCBI Taxonomy" id="35708"/>
    <lineage>
        <taxon>Eukaryota</taxon>
        <taxon>Viridiplantae</taxon>
        <taxon>Streptophyta</taxon>
        <taxon>Embryophyta</taxon>
        <taxon>Tracheophyta</taxon>
        <taxon>Spermatophyta</taxon>
        <taxon>Magnoliopsida</taxon>
        <taxon>Liliopsida</taxon>
        <taxon>Poales</taxon>
        <taxon>Poaceae</taxon>
        <taxon>PACMAD clade</taxon>
        <taxon>Arundinoideae</taxon>
        <taxon>Arundineae</taxon>
        <taxon>Arundo</taxon>
    </lineage>
</organism>
<dbReference type="EMBL" id="GBRH01225199">
    <property type="protein sequence ID" value="JAD72696.1"/>
    <property type="molecule type" value="Transcribed_RNA"/>
</dbReference>